<dbReference type="EMBL" id="LAZR01000105">
    <property type="protein sequence ID" value="KKN91293.1"/>
    <property type="molecule type" value="Genomic_DNA"/>
</dbReference>
<dbReference type="AlphaFoldDB" id="A0A0F9XHA5"/>
<dbReference type="InterPro" id="IPR011335">
    <property type="entry name" value="Restrct_endonuc-II-like"/>
</dbReference>
<dbReference type="InterPro" id="IPR038726">
    <property type="entry name" value="PDDEXK_AddAB-type"/>
</dbReference>
<dbReference type="SUPFAM" id="SSF52980">
    <property type="entry name" value="Restriction endonuclease-like"/>
    <property type="match status" value="1"/>
</dbReference>
<feature type="domain" description="PD-(D/E)XK endonuclease-like" evidence="1">
    <location>
        <begin position="6"/>
        <end position="274"/>
    </location>
</feature>
<gene>
    <name evidence="2" type="ORF">LCGC14_0221610</name>
</gene>
<organism evidence="2">
    <name type="scientific">marine sediment metagenome</name>
    <dbReference type="NCBI Taxonomy" id="412755"/>
    <lineage>
        <taxon>unclassified sequences</taxon>
        <taxon>metagenomes</taxon>
        <taxon>ecological metagenomes</taxon>
    </lineage>
</organism>
<evidence type="ECO:0000259" key="1">
    <source>
        <dbReference type="Pfam" id="PF12705"/>
    </source>
</evidence>
<dbReference type="InterPro" id="IPR011604">
    <property type="entry name" value="PDDEXK-like_dom_sf"/>
</dbReference>
<accession>A0A0F9XHA5</accession>
<comment type="caution">
    <text evidence="2">The sequence shown here is derived from an EMBL/GenBank/DDBJ whole genome shotgun (WGS) entry which is preliminary data.</text>
</comment>
<proteinExistence type="predicted"/>
<dbReference type="Gene3D" id="3.90.320.10">
    <property type="match status" value="1"/>
</dbReference>
<reference evidence="2" key="1">
    <citation type="journal article" date="2015" name="Nature">
        <title>Complex archaea that bridge the gap between prokaryotes and eukaryotes.</title>
        <authorList>
            <person name="Spang A."/>
            <person name="Saw J.H."/>
            <person name="Jorgensen S.L."/>
            <person name="Zaremba-Niedzwiedzka K."/>
            <person name="Martijn J."/>
            <person name="Lind A.E."/>
            <person name="van Eijk R."/>
            <person name="Schleper C."/>
            <person name="Guy L."/>
            <person name="Ettema T.J."/>
        </authorList>
    </citation>
    <scope>NUCLEOTIDE SEQUENCE</scope>
</reference>
<protein>
    <recommendedName>
        <fullName evidence="1">PD-(D/E)XK endonuclease-like domain-containing protein</fullName>
    </recommendedName>
</protein>
<name>A0A0F9XHA5_9ZZZZ</name>
<sequence>MRVVKCSASAIGRYNHCSFSYFLHYILGMESKAGKAALQGSIVHQAFDWMAKLRKRGKTNVDPMWLLDRAWDEFTIKSPEFGLRRVTTRIDKETGGFKEAADFKKCRIAMEVVLADSYANPYNNKVVDSERWFALEIPGDEWKCLDKDGNEHQFAVRGFIDLVNEIDDGTIEIIDWKTGSRKDYYTQQPIDEAALMREIQPRLYHLAAYFLYPEYKNILITFYYTNEGGPITIALSQDDLAMTIAALYRFFITISHDTLILRNRQWQCRMCNFNKNDVCCRVWSDLHTMGGQYVIDQYAKLSCKDQLAIGKSEKQDE</sequence>
<dbReference type="Pfam" id="PF12705">
    <property type="entry name" value="PDDEXK_1"/>
    <property type="match status" value="1"/>
</dbReference>
<evidence type="ECO:0000313" key="2">
    <source>
        <dbReference type="EMBL" id="KKN91293.1"/>
    </source>
</evidence>